<dbReference type="GO" id="GO:0005634">
    <property type="term" value="C:nucleus"/>
    <property type="evidence" value="ECO:0007669"/>
    <property type="project" value="TreeGrafter"/>
</dbReference>
<gene>
    <name evidence="7" type="ORF">R3I93_000190</name>
</gene>
<dbReference type="GO" id="GO:0003779">
    <property type="term" value="F:actin binding"/>
    <property type="evidence" value="ECO:0007669"/>
    <property type="project" value="TreeGrafter"/>
</dbReference>
<dbReference type="PANTHER" id="PTHR24217">
    <property type="entry name" value="PUTATIVE-RELATED"/>
    <property type="match status" value="1"/>
</dbReference>
<evidence type="ECO:0000313" key="8">
    <source>
        <dbReference type="Proteomes" id="UP001364617"/>
    </source>
</evidence>
<dbReference type="Gene3D" id="2.30.42.10">
    <property type="match status" value="1"/>
</dbReference>
<name>A0AAN9HHB2_9TELE</name>
<evidence type="ECO:0000259" key="6">
    <source>
        <dbReference type="PROSITE" id="PS50106"/>
    </source>
</evidence>
<dbReference type="PROSITE" id="PS50106">
    <property type="entry name" value="PDZ"/>
    <property type="match status" value="1"/>
</dbReference>
<dbReference type="PANTHER" id="PTHR24217:SF9">
    <property type="entry name" value="SYNAPTOPODIN-2"/>
    <property type="match status" value="1"/>
</dbReference>
<feature type="compositionally biased region" description="Polar residues" evidence="5">
    <location>
        <begin position="1454"/>
        <end position="1464"/>
    </location>
</feature>
<feature type="compositionally biased region" description="Basic residues" evidence="5">
    <location>
        <begin position="318"/>
        <end position="328"/>
    </location>
</feature>
<feature type="region of interest" description="Disordered" evidence="5">
    <location>
        <begin position="1306"/>
        <end position="1349"/>
    </location>
</feature>
<feature type="compositionally biased region" description="Basic and acidic residues" evidence="5">
    <location>
        <begin position="1729"/>
        <end position="1747"/>
    </location>
</feature>
<dbReference type="GO" id="GO:0015629">
    <property type="term" value="C:actin cytoskeleton"/>
    <property type="evidence" value="ECO:0007669"/>
    <property type="project" value="TreeGrafter"/>
</dbReference>
<evidence type="ECO:0000256" key="4">
    <source>
        <dbReference type="ARBA" id="ARBA00038161"/>
    </source>
</evidence>
<organism evidence="7 8">
    <name type="scientific">Phoxinus phoxinus</name>
    <name type="common">Eurasian minnow</name>
    <dbReference type="NCBI Taxonomy" id="58324"/>
    <lineage>
        <taxon>Eukaryota</taxon>
        <taxon>Metazoa</taxon>
        <taxon>Chordata</taxon>
        <taxon>Craniata</taxon>
        <taxon>Vertebrata</taxon>
        <taxon>Euteleostomi</taxon>
        <taxon>Actinopterygii</taxon>
        <taxon>Neopterygii</taxon>
        <taxon>Teleostei</taxon>
        <taxon>Ostariophysi</taxon>
        <taxon>Cypriniformes</taxon>
        <taxon>Leuciscidae</taxon>
        <taxon>Phoxininae</taxon>
        <taxon>Phoxinus</taxon>
    </lineage>
</organism>
<keyword evidence="8" id="KW-1185">Reference proteome</keyword>
<dbReference type="EMBL" id="JAYKXH010000001">
    <property type="protein sequence ID" value="KAK7175849.1"/>
    <property type="molecule type" value="Genomic_DNA"/>
</dbReference>
<evidence type="ECO:0000313" key="7">
    <source>
        <dbReference type="EMBL" id="KAK7175849.1"/>
    </source>
</evidence>
<evidence type="ECO:0000256" key="5">
    <source>
        <dbReference type="SAM" id="MobiDB-lite"/>
    </source>
</evidence>
<feature type="compositionally biased region" description="Low complexity" evidence="5">
    <location>
        <begin position="1470"/>
        <end position="1490"/>
    </location>
</feature>
<feature type="compositionally biased region" description="Polar residues" evidence="5">
    <location>
        <begin position="1406"/>
        <end position="1416"/>
    </location>
</feature>
<dbReference type="InterPro" id="IPR036034">
    <property type="entry name" value="PDZ_sf"/>
</dbReference>
<evidence type="ECO:0000256" key="1">
    <source>
        <dbReference type="ARBA" id="ARBA00004496"/>
    </source>
</evidence>
<reference evidence="7 8" key="1">
    <citation type="submission" date="2024-02" db="EMBL/GenBank/DDBJ databases">
        <title>Chromosome-level genome assembly of the Eurasian Minnow (Phoxinus phoxinus).</title>
        <authorList>
            <person name="Oriowo T.O."/>
            <person name="Martin S."/>
            <person name="Stange M."/>
            <person name="Chrysostomakis Y."/>
            <person name="Brown T."/>
            <person name="Winkler S."/>
            <person name="Kukowka S."/>
            <person name="Myers E.W."/>
            <person name="Bohne A."/>
        </authorList>
    </citation>
    <scope>NUCLEOTIDE SEQUENCE [LARGE SCALE GENOMIC DNA]</scope>
    <source>
        <strain evidence="7">ZFMK-TIS-60720</strain>
        <tissue evidence="7">Whole Organism</tissue>
    </source>
</reference>
<feature type="compositionally biased region" description="Low complexity" evidence="5">
    <location>
        <begin position="1161"/>
        <end position="1172"/>
    </location>
</feature>
<feature type="region of interest" description="Disordered" evidence="5">
    <location>
        <begin position="1536"/>
        <end position="1620"/>
    </location>
</feature>
<feature type="compositionally biased region" description="Polar residues" evidence="5">
    <location>
        <begin position="886"/>
        <end position="973"/>
    </location>
</feature>
<feature type="compositionally biased region" description="Low complexity" evidence="5">
    <location>
        <begin position="991"/>
        <end position="1043"/>
    </location>
</feature>
<dbReference type="SUPFAM" id="SSF50156">
    <property type="entry name" value="PDZ domain-like"/>
    <property type="match status" value="1"/>
</dbReference>
<dbReference type="GO" id="GO:0032233">
    <property type="term" value="P:positive regulation of actin filament bundle assembly"/>
    <property type="evidence" value="ECO:0007669"/>
    <property type="project" value="TreeGrafter"/>
</dbReference>
<dbReference type="Pfam" id="PF00595">
    <property type="entry name" value="PDZ"/>
    <property type="match status" value="1"/>
</dbReference>
<protein>
    <recommendedName>
        <fullName evidence="6">PDZ domain-containing protein</fullName>
    </recommendedName>
</protein>
<dbReference type="InterPro" id="IPR001478">
    <property type="entry name" value="PDZ"/>
</dbReference>
<evidence type="ECO:0000256" key="2">
    <source>
        <dbReference type="ARBA" id="ARBA00022490"/>
    </source>
</evidence>
<sequence>MGTGEFVCVTLRGGAPWGFRLLQNAQDPQHPLHVLEIEDGSPAALAGLCENDELVSVNGKPCSNLSLSDAIDLIEASADCLQLLVKRCCSQPQESLEVVSTTFRIPSPSRLHPDPQKLYVSESQDEAYYGETDSDGEFSVGTRLVRTQVQIPASRNKGRGTYAQGVGDTSLDVTPGSVVELQLSLSKTTLEEPDCAALGSACGFVGDNHHRKRDESVIYTTAFSPDSPLYIPRQDRQPLGQWGVLVSKPTALSRQVEVTVQQLTKSRSGKEGVEASERLDSGGEEGGHIEEAPTSSSVSFGLPSEEWDSESEREVNKPNKHRARHARLRRSESLSEKQVKEAKSKCKRIALLLSAPAPNANNKGVLMFKKHRQRAKKYTIVSYGTGEDEPDYQDDEDDKEEHAVEFTVLATSETEIDEDFFTNASVQKSIVSFDWDTGLLEIERKLDNKQDMEALPETKGKGALMFAQRKQRMDDIVAEHEEMRRKGIPVEAMQVPETHQTYEHMEERSYLNAQETQNYMDVNLHHTISAQKQEQQQHHQYQDQYYQQQQLQQQQYQDYQQQLQYQLQQQQYQQQQDYQQQKIYQNIQSSNQQQHFQQQQVQQYSHHMNGTFNQQVQNEMQASVTNRSAKPFSIQNRVAAPFSSPTSADIQEQSGCSLGQGEQIASRDERISVPAIKTGILQDTRRSANKPMFTFKDSPKVSPNPALLNLLNRNDKKAGFESCPEEDYLSLGAEACNFLQSPKMKHKIPPPVAPKPHINPTSPPWSIQQETTDQPIPQQTANSVPVPAEAPVTEVEAAPAPETGAPTMSEIEPTLAPESQIIQHCPEQLAPGNAWKQPESQMEQNQQPEAWNEKQPQLQINSAHPAALPITQPDPSARSWDPAPTQGHQQLPVSTWGPNEVQLQVPSQTQPQWMTQSQGSSEVQLQVPSKTQSQAAWVTQPQTSPTPKHQPQPQSQINSWVPRPNQSTPQAPWSQPYEPALPPVNVWQQGQNQAQEQPTWTQQQQFQESQLMPHRASPPQQQPQPSWAQPQRQSQPQPPWVSQAKHQEPTQPFASAWTQPQSPVQAQPPWAQQTQPPPQPTAPVQQPMNSWPPMPVQSQPHPQWGQEPASQQHPQQVINSWTPDQNQIQPPWPQPMAQTQPQAHPPWAPKLQQQASPPPMSQWVPSQSQSQPAVNVWAPQHQPGSVGNIAQTANQKLPPQQIKPWSPSQTTQSTPPRRMNSYTTGTKGPSPVPTSSTMSTSGFGSAFEMPALRGKGAELFAKRQSRMEKYIVDSTTVQLNKARPSSPSPSLPISFKYSPNCRAPPPLAYNPIHSPSYPPGAIKQPPSSSSSTTNKNKSKDKGKPAPKPLHVLDVMKHQPYQLKSSLFTYGPAAEKLAAEKEAAEKLAAQKAAEAQAQIQAQALGAPNQNQQMTFNQGPPPYGFMPQQVQQPYGMADQSPMHDGLYHQVPPDTYQPVQNAYQQHPHQVPFQQEYNPQQTYQQPPLNTYQQAPSPPYQQPSPPSYQAGPNPVYQAGPALAYQPAPSSYVVPSFPVAARADSTSGGSITSAPKPKFSAKKSAAQGLRSSSLSPPVRLSAAGLSPRSVSFSPSPRLASQPSSVQPQTARLDRGHKPPSPWEAASRHPLGLVDEAFTYLDIQQSIASNLHYAAQTKLLPEPPAEWKARVAYEPPPKNQKDSLSPSPLTFLSPTKSTASAPAGPVPYGSPFRQCQPQRSMTEANLGASQGNPKQMEPHGLRLYKAKDSSYWRR</sequence>
<dbReference type="InterPro" id="IPR051976">
    <property type="entry name" value="Synaptopodin_domain"/>
</dbReference>
<feature type="compositionally biased region" description="Polar residues" evidence="5">
    <location>
        <begin position="838"/>
        <end position="862"/>
    </location>
</feature>
<dbReference type="SMART" id="SM00228">
    <property type="entry name" value="PDZ"/>
    <property type="match status" value="1"/>
</dbReference>
<feature type="compositionally biased region" description="Polar residues" evidence="5">
    <location>
        <begin position="764"/>
        <end position="783"/>
    </location>
</feature>
<feature type="compositionally biased region" description="Low complexity" evidence="5">
    <location>
        <begin position="784"/>
        <end position="807"/>
    </location>
</feature>
<dbReference type="GO" id="GO:0030018">
    <property type="term" value="C:Z disc"/>
    <property type="evidence" value="ECO:0007669"/>
    <property type="project" value="TreeGrafter"/>
</dbReference>
<comment type="subcellular location">
    <subcellularLocation>
        <location evidence="1">Cytoplasm</location>
    </subcellularLocation>
</comment>
<feature type="compositionally biased region" description="Polar residues" evidence="5">
    <location>
        <begin position="1108"/>
        <end position="1129"/>
    </location>
</feature>
<accession>A0AAN9HHB2</accession>
<feature type="region of interest" description="Disordered" evidence="5">
    <location>
        <begin position="261"/>
        <end position="339"/>
    </location>
</feature>
<feature type="compositionally biased region" description="Low complexity" evidence="5">
    <location>
        <begin position="1058"/>
        <end position="1074"/>
    </location>
</feature>
<feature type="compositionally biased region" description="Low complexity" evidence="5">
    <location>
        <begin position="1547"/>
        <end position="1591"/>
    </location>
</feature>
<keyword evidence="2" id="KW-0963">Cytoplasm</keyword>
<feature type="region of interest" description="Disordered" evidence="5">
    <location>
        <begin position="1668"/>
        <end position="1747"/>
    </location>
</feature>
<feature type="compositionally biased region" description="Low complexity" evidence="5">
    <location>
        <begin position="1676"/>
        <end position="1691"/>
    </location>
</feature>
<feature type="region of interest" description="Disordered" evidence="5">
    <location>
        <begin position="682"/>
        <end position="706"/>
    </location>
</feature>
<dbReference type="CDD" id="cd10820">
    <property type="entry name" value="PDZ_SYNPO2-like"/>
    <property type="match status" value="1"/>
</dbReference>
<feature type="compositionally biased region" description="Basic and acidic residues" evidence="5">
    <location>
        <begin position="268"/>
        <end position="291"/>
    </location>
</feature>
<keyword evidence="3" id="KW-0597">Phosphoprotein</keyword>
<feature type="compositionally biased region" description="Basic and acidic residues" evidence="5">
    <location>
        <begin position="329"/>
        <end position="339"/>
    </location>
</feature>
<comment type="similarity">
    <text evidence="4">Belongs to the synaptopodin family.</text>
</comment>
<feature type="compositionally biased region" description="Polar residues" evidence="5">
    <location>
        <begin position="1592"/>
        <end position="1603"/>
    </location>
</feature>
<feature type="compositionally biased region" description="Pro residues" evidence="5">
    <location>
        <begin position="1491"/>
        <end position="1501"/>
    </location>
</feature>
<feature type="compositionally biased region" description="Polar residues" evidence="5">
    <location>
        <begin position="1706"/>
        <end position="1726"/>
    </location>
</feature>
<evidence type="ECO:0000256" key="3">
    <source>
        <dbReference type="ARBA" id="ARBA00022553"/>
    </source>
</evidence>
<comment type="caution">
    <text evidence="7">The sequence shown here is derived from an EMBL/GenBank/DDBJ whole genome shotgun (WGS) entry which is preliminary data.</text>
</comment>
<feature type="compositionally biased region" description="Polar residues" evidence="5">
    <location>
        <begin position="1206"/>
        <end position="1227"/>
    </location>
</feature>
<feature type="domain" description="PDZ" evidence="6">
    <location>
        <begin position="14"/>
        <end position="87"/>
    </location>
</feature>
<feature type="compositionally biased region" description="Low complexity" evidence="5">
    <location>
        <begin position="1325"/>
        <end position="1335"/>
    </location>
</feature>
<feature type="compositionally biased region" description="Polar residues" evidence="5">
    <location>
        <begin position="1182"/>
        <end position="1198"/>
    </location>
</feature>
<proteinExistence type="inferred from homology"/>
<feature type="region of interest" description="Disordered" evidence="5">
    <location>
        <begin position="749"/>
        <end position="1246"/>
    </location>
</feature>
<feature type="region of interest" description="Disordered" evidence="5">
    <location>
        <begin position="1403"/>
        <end position="1516"/>
    </location>
</feature>
<dbReference type="Proteomes" id="UP001364617">
    <property type="component" value="Unassembled WGS sequence"/>
</dbReference>